<name>A0A7Y9LCL6_9ACTN</name>
<evidence type="ECO:0008006" key="4">
    <source>
        <dbReference type="Google" id="ProtNLM"/>
    </source>
</evidence>
<sequence length="175" mass="18606">MQDERKTVRLNRFWSGQVEPFDVLLVVFAAAAVAGIVTCIGVAIWLQPTQPAISGAVAMMAVVLVIALAGIGWLGVRGRTVQVGLGRAGVLLGTGESQRVIPWTDVARIVVEDSDGNGKFLPVRIQLSDMAAELDDPIVSRMFGGDGLALSPMGGLPAHRLDRVATWAEHRLELA</sequence>
<evidence type="ECO:0000313" key="2">
    <source>
        <dbReference type="EMBL" id="NYE71968.1"/>
    </source>
</evidence>
<feature type="transmembrane region" description="Helical" evidence="1">
    <location>
        <begin position="52"/>
        <end position="76"/>
    </location>
</feature>
<dbReference type="AlphaFoldDB" id="A0A7Y9LCL6"/>
<keyword evidence="1" id="KW-0812">Transmembrane</keyword>
<reference evidence="2 3" key="1">
    <citation type="submission" date="2020-07" db="EMBL/GenBank/DDBJ databases">
        <title>Sequencing the genomes of 1000 actinobacteria strains.</title>
        <authorList>
            <person name="Klenk H.-P."/>
        </authorList>
    </citation>
    <scope>NUCLEOTIDE SEQUENCE [LARGE SCALE GENOMIC DNA]</scope>
    <source>
        <strain evidence="2 3">DSM 22083</strain>
    </source>
</reference>
<keyword evidence="1" id="KW-1133">Transmembrane helix</keyword>
<keyword evidence="3" id="KW-1185">Reference proteome</keyword>
<organism evidence="2 3">
    <name type="scientific">Microlunatus parietis</name>
    <dbReference type="NCBI Taxonomy" id="682979"/>
    <lineage>
        <taxon>Bacteria</taxon>
        <taxon>Bacillati</taxon>
        <taxon>Actinomycetota</taxon>
        <taxon>Actinomycetes</taxon>
        <taxon>Propionibacteriales</taxon>
        <taxon>Propionibacteriaceae</taxon>
        <taxon>Microlunatus</taxon>
    </lineage>
</organism>
<dbReference type="EMBL" id="JACCBU010000001">
    <property type="protein sequence ID" value="NYE71968.1"/>
    <property type="molecule type" value="Genomic_DNA"/>
</dbReference>
<feature type="transmembrane region" description="Helical" evidence="1">
    <location>
        <begin position="21"/>
        <end position="46"/>
    </location>
</feature>
<accession>A0A7Y9LCL6</accession>
<keyword evidence="1" id="KW-0472">Membrane</keyword>
<dbReference type="Proteomes" id="UP000569914">
    <property type="component" value="Unassembled WGS sequence"/>
</dbReference>
<comment type="caution">
    <text evidence="2">The sequence shown here is derived from an EMBL/GenBank/DDBJ whole genome shotgun (WGS) entry which is preliminary data.</text>
</comment>
<gene>
    <name evidence="2" type="ORF">BKA15_003297</name>
</gene>
<evidence type="ECO:0000313" key="3">
    <source>
        <dbReference type="Proteomes" id="UP000569914"/>
    </source>
</evidence>
<protein>
    <recommendedName>
        <fullName evidence="4">PH domain-containing protein</fullName>
    </recommendedName>
</protein>
<proteinExistence type="predicted"/>
<evidence type="ECO:0000256" key="1">
    <source>
        <dbReference type="SAM" id="Phobius"/>
    </source>
</evidence>